<proteinExistence type="predicted"/>
<evidence type="ECO:0000313" key="1">
    <source>
        <dbReference type="EMBL" id="RRJ15524.1"/>
    </source>
</evidence>
<keyword evidence="2" id="KW-1185">Reference proteome</keyword>
<dbReference type="RefSeq" id="WP_124950312.1">
    <property type="nucleotide sequence ID" value="NZ_RRCM01000001.1"/>
</dbReference>
<evidence type="ECO:0000313" key="2">
    <source>
        <dbReference type="Proteomes" id="UP000276982"/>
    </source>
</evidence>
<comment type="caution">
    <text evidence="1">The sequence shown here is derived from an EMBL/GenBank/DDBJ whole genome shotgun (WGS) entry which is preliminary data.</text>
</comment>
<gene>
    <name evidence="1" type="ORF">EHW90_00295</name>
</gene>
<sequence length="69" mass="8033">MKKYTVNMVNSVEMDEANNKFYIAMDDGAKFEVNLYRLSDEDIEGLKTVEGYDEDPGVFERLMEVAEER</sequence>
<name>A0A3P3Q3A5_9FIRM</name>
<dbReference type="EMBL" id="RRCM01000001">
    <property type="protein sequence ID" value="RRJ15524.1"/>
    <property type="molecule type" value="Genomic_DNA"/>
</dbReference>
<reference evidence="1 2" key="1">
    <citation type="submission" date="2018-11" db="EMBL/GenBank/DDBJ databases">
        <title>Genome sequencing of Lachnoanaerobaculum orale DSM 24553T.</title>
        <authorList>
            <person name="Kook J.-K."/>
            <person name="Park S.-N."/>
            <person name="Lim Y.K."/>
        </authorList>
    </citation>
    <scope>NUCLEOTIDE SEQUENCE [LARGE SCALE GENOMIC DNA]</scope>
    <source>
        <strain evidence="1 2">DSM 24553</strain>
    </source>
</reference>
<dbReference type="Proteomes" id="UP000276982">
    <property type="component" value="Unassembled WGS sequence"/>
</dbReference>
<accession>A0A3P3Q3A5</accession>
<organism evidence="1 2">
    <name type="scientific">Lachnoanaerobaculum orale</name>
    <dbReference type="NCBI Taxonomy" id="979627"/>
    <lineage>
        <taxon>Bacteria</taxon>
        <taxon>Bacillati</taxon>
        <taxon>Bacillota</taxon>
        <taxon>Clostridia</taxon>
        <taxon>Lachnospirales</taxon>
        <taxon>Lachnospiraceae</taxon>
        <taxon>Lachnoanaerobaculum</taxon>
    </lineage>
</organism>
<dbReference type="AlphaFoldDB" id="A0A3P3Q3A5"/>
<protein>
    <submittedName>
        <fullName evidence="1">Uncharacterized protein</fullName>
    </submittedName>
</protein>